<evidence type="ECO:0000313" key="3">
    <source>
        <dbReference type="Ensembl" id="ENSEBUP00000010079.1"/>
    </source>
</evidence>
<feature type="chain" id="PRO_5034282883" evidence="2">
    <location>
        <begin position="17"/>
        <end position="138"/>
    </location>
</feature>
<organism evidence="3 4">
    <name type="scientific">Eptatretus burgeri</name>
    <name type="common">Inshore hagfish</name>
    <dbReference type="NCBI Taxonomy" id="7764"/>
    <lineage>
        <taxon>Eukaryota</taxon>
        <taxon>Metazoa</taxon>
        <taxon>Chordata</taxon>
        <taxon>Craniata</taxon>
        <taxon>Vertebrata</taxon>
        <taxon>Cyclostomata</taxon>
        <taxon>Myxini</taxon>
        <taxon>Myxiniformes</taxon>
        <taxon>Myxinidae</taxon>
        <taxon>Eptatretinae</taxon>
        <taxon>Eptatretus</taxon>
    </lineage>
</organism>
<evidence type="ECO:0000256" key="1">
    <source>
        <dbReference type="ARBA" id="ARBA00022729"/>
    </source>
</evidence>
<dbReference type="InterPro" id="IPR051099">
    <property type="entry name" value="AGR/TXD"/>
</dbReference>
<dbReference type="GeneTree" id="ENSGT00530000063273"/>
<feature type="signal peptide" evidence="2">
    <location>
        <begin position="1"/>
        <end position="16"/>
    </location>
</feature>
<keyword evidence="4" id="KW-1185">Reference proteome</keyword>
<reference evidence="3" key="1">
    <citation type="submission" date="2025-08" db="UniProtKB">
        <authorList>
            <consortium name="Ensembl"/>
        </authorList>
    </citation>
    <scope>IDENTIFICATION</scope>
</reference>
<dbReference type="AlphaFoldDB" id="A0A8C4Q5J3"/>
<dbReference type="Pfam" id="PF13899">
    <property type="entry name" value="Thioredoxin_7"/>
    <property type="match status" value="1"/>
</dbReference>
<evidence type="ECO:0000313" key="4">
    <source>
        <dbReference type="Proteomes" id="UP000694388"/>
    </source>
</evidence>
<evidence type="ECO:0000256" key="2">
    <source>
        <dbReference type="SAM" id="SignalP"/>
    </source>
</evidence>
<keyword evidence="1 2" id="KW-0732">Signal</keyword>
<name>A0A8C4Q5J3_EPTBU</name>
<protein>
    <submittedName>
        <fullName evidence="3">Anterior gradient 2</fullName>
    </submittedName>
</protein>
<reference evidence="3" key="2">
    <citation type="submission" date="2025-09" db="UniProtKB">
        <authorList>
            <consortium name="Ensembl"/>
        </authorList>
    </citation>
    <scope>IDENTIFICATION</scope>
</reference>
<dbReference type="PANTHER" id="PTHR15337">
    <property type="entry name" value="ANTERIOR GRADIENT PROTEIN-RELATED"/>
    <property type="match status" value="1"/>
</dbReference>
<dbReference type="OMA" id="WRNSTEC"/>
<dbReference type="PANTHER" id="PTHR15337:SF11">
    <property type="entry name" value="THIOREDOXIN DOMAIN-CONTAINING PROTEIN"/>
    <property type="match status" value="1"/>
</dbReference>
<dbReference type="Ensembl" id="ENSEBUT00000010618.1">
    <property type="protein sequence ID" value="ENSEBUP00000010079.1"/>
    <property type="gene ID" value="ENSEBUG00000006476.1"/>
</dbReference>
<dbReference type="Gene3D" id="3.40.30.10">
    <property type="entry name" value="Glutaredoxin"/>
    <property type="match status" value="1"/>
</dbReference>
<accession>A0A8C4Q5J3</accession>
<sequence>MKVFVIFVVCLVVVSAANTTKAPDKKTMKPKREPVTLSRGWGDELEWVQTYTEALTKASETRKPVMVIHHRDDCKYSQKLKEAFSQHQEIQKLADEHFVMLNVVSEIADKNMKPDDMLYVPRILFVDPSLTVRGDIRG</sequence>
<dbReference type="SUPFAM" id="SSF52833">
    <property type="entry name" value="Thioredoxin-like"/>
    <property type="match status" value="1"/>
</dbReference>
<dbReference type="GO" id="GO:0005783">
    <property type="term" value="C:endoplasmic reticulum"/>
    <property type="evidence" value="ECO:0007669"/>
    <property type="project" value="TreeGrafter"/>
</dbReference>
<dbReference type="Proteomes" id="UP000694388">
    <property type="component" value="Unplaced"/>
</dbReference>
<proteinExistence type="predicted"/>
<dbReference type="InterPro" id="IPR036249">
    <property type="entry name" value="Thioredoxin-like_sf"/>
</dbReference>